<dbReference type="InterPro" id="IPR035911">
    <property type="entry name" value="MurE/MurF_N"/>
</dbReference>
<dbReference type="Gene3D" id="3.40.1390.10">
    <property type="entry name" value="MurE/MurF, N-terminal domain"/>
    <property type="match status" value="1"/>
</dbReference>
<accession>A0A366MWH6</accession>
<reference evidence="1 2" key="1">
    <citation type="submission" date="2017-10" db="EMBL/GenBank/DDBJ databases">
        <title>Genomics of the genus Arcobacter.</title>
        <authorList>
            <person name="Perez-Cataluna A."/>
            <person name="Figueras M.J."/>
        </authorList>
    </citation>
    <scope>NUCLEOTIDE SEQUENCE [LARGE SCALE GENOMIC DNA]</scope>
    <source>
        <strain evidence="1 2">CECT 9230</strain>
    </source>
</reference>
<comment type="caution">
    <text evidence="1">The sequence shown here is derived from an EMBL/GenBank/DDBJ whole genome shotgun (WGS) entry which is preliminary data.</text>
</comment>
<dbReference type="OrthoDB" id="5338390at2"/>
<gene>
    <name evidence="1" type="ORF">CRU91_01435</name>
</gene>
<dbReference type="Proteomes" id="UP000252669">
    <property type="component" value="Unassembled WGS sequence"/>
</dbReference>
<dbReference type="EMBL" id="PDKB01000002">
    <property type="protein sequence ID" value="RBQ29970.1"/>
    <property type="molecule type" value="Genomic_DNA"/>
</dbReference>
<name>A0A366MWH6_9BACT</name>
<proteinExistence type="predicted"/>
<dbReference type="AlphaFoldDB" id="A0A366MWH6"/>
<dbReference type="RefSeq" id="WP_113892644.1">
    <property type="nucleotide sequence ID" value="NZ_JANJGA010000003.1"/>
</dbReference>
<evidence type="ECO:0000313" key="1">
    <source>
        <dbReference type="EMBL" id="RBQ29970.1"/>
    </source>
</evidence>
<organism evidence="1 2">
    <name type="scientific">Aliarcobacter vitoriensis</name>
    <dbReference type="NCBI Taxonomy" id="2011099"/>
    <lineage>
        <taxon>Bacteria</taxon>
        <taxon>Pseudomonadati</taxon>
        <taxon>Campylobacterota</taxon>
        <taxon>Epsilonproteobacteria</taxon>
        <taxon>Campylobacterales</taxon>
        <taxon>Arcobacteraceae</taxon>
        <taxon>Aliarcobacter</taxon>
    </lineage>
</organism>
<keyword evidence="2" id="KW-1185">Reference proteome</keyword>
<sequence>MKISSILDIVDGKLLNSPSISFIYSIKTNSKKIKESDLYIAKDEEEVQEAIQNGAFAIIYEKDFIISDNEIAWIKVENIQLAMIKLIRFKLSTLNLDSFYCSNSLYDMLKIYQNNLKKDIFFIPSKIEKIFSYLDDIKDSDILISKNKEFLDKIYPTNKELKEIIDQKDISNLIEHSLFETSFSYKEHFFSRIKISSLYINEFINVFNFLQKEIDLSKLKNFLNMKAIFFNKNFEIVEFGKSDRFVICQDNTLLVENEIKHLQLKFKYAKSLFLSKNGINFLKKNEQMIINNLNELKTTIKNKDFHCIYLVDFSYKEVLEYFIKSQNHSTLF</sequence>
<dbReference type="SUPFAM" id="SSF63418">
    <property type="entry name" value="MurE/MurF N-terminal domain"/>
    <property type="match status" value="1"/>
</dbReference>
<protein>
    <submittedName>
        <fullName evidence="1">Peptidoglycan synthetase</fullName>
    </submittedName>
</protein>
<evidence type="ECO:0000313" key="2">
    <source>
        <dbReference type="Proteomes" id="UP000252669"/>
    </source>
</evidence>